<keyword evidence="2" id="KW-1185">Reference proteome</keyword>
<sequence>RIWWCPSGQLCTLPLHAAQPFQGPTDPQQQLSQKFVSSYTPTLSSLIRAREGILIRKKETTPTILATAASTLPRVYDEIEVIEAVGENVKTLLGSEVTHNAMMENLPKFDWIHFASHGHVDSEKPFNSSFELHDNVQLTVQDLLKANLPNAELAVLSACHTAAVDKDNTPDEGISLASGMQFCGFRGIVGTLWAMADDDGPLLAQEFYIRILQPKNKPVDFKDAARVLKAVTKEMRKQNIPLHRWVPFVHIG</sequence>
<reference evidence="1" key="2">
    <citation type="journal article" date="2022" name="New Phytol.">
        <title>Evolutionary transition to the ectomycorrhizal habit in the genomes of a hyperdiverse lineage of mushroom-forming fungi.</title>
        <authorList>
            <person name="Looney B."/>
            <person name="Miyauchi S."/>
            <person name="Morin E."/>
            <person name="Drula E."/>
            <person name="Courty P.E."/>
            <person name="Kohler A."/>
            <person name="Kuo A."/>
            <person name="LaButti K."/>
            <person name="Pangilinan J."/>
            <person name="Lipzen A."/>
            <person name="Riley R."/>
            <person name="Andreopoulos W."/>
            <person name="He G."/>
            <person name="Johnson J."/>
            <person name="Nolan M."/>
            <person name="Tritt A."/>
            <person name="Barry K.W."/>
            <person name="Grigoriev I.V."/>
            <person name="Nagy L.G."/>
            <person name="Hibbett D."/>
            <person name="Henrissat B."/>
            <person name="Matheny P.B."/>
            <person name="Labbe J."/>
            <person name="Martin F.M."/>
        </authorList>
    </citation>
    <scope>NUCLEOTIDE SEQUENCE</scope>
    <source>
        <strain evidence="1">FP105234-sp</strain>
    </source>
</reference>
<proteinExistence type="predicted"/>
<evidence type="ECO:0000313" key="2">
    <source>
        <dbReference type="Proteomes" id="UP000814033"/>
    </source>
</evidence>
<gene>
    <name evidence="1" type="ORF">FA95DRAFT_1459116</name>
</gene>
<accession>A0ACB8R4Z7</accession>
<protein>
    <submittedName>
        <fullName evidence="1">Uncharacterized protein</fullName>
    </submittedName>
</protein>
<dbReference type="EMBL" id="MU276341">
    <property type="protein sequence ID" value="KAI0039199.1"/>
    <property type="molecule type" value="Genomic_DNA"/>
</dbReference>
<dbReference type="Proteomes" id="UP000814033">
    <property type="component" value="Unassembled WGS sequence"/>
</dbReference>
<organism evidence="1 2">
    <name type="scientific">Auriscalpium vulgare</name>
    <dbReference type="NCBI Taxonomy" id="40419"/>
    <lineage>
        <taxon>Eukaryota</taxon>
        <taxon>Fungi</taxon>
        <taxon>Dikarya</taxon>
        <taxon>Basidiomycota</taxon>
        <taxon>Agaricomycotina</taxon>
        <taxon>Agaricomycetes</taxon>
        <taxon>Russulales</taxon>
        <taxon>Auriscalpiaceae</taxon>
        <taxon>Auriscalpium</taxon>
    </lineage>
</organism>
<reference evidence="1" key="1">
    <citation type="submission" date="2021-02" db="EMBL/GenBank/DDBJ databases">
        <authorList>
            <consortium name="DOE Joint Genome Institute"/>
            <person name="Ahrendt S."/>
            <person name="Looney B.P."/>
            <person name="Miyauchi S."/>
            <person name="Morin E."/>
            <person name="Drula E."/>
            <person name="Courty P.E."/>
            <person name="Chicoki N."/>
            <person name="Fauchery L."/>
            <person name="Kohler A."/>
            <person name="Kuo A."/>
            <person name="Labutti K."/>
            <person name="Pangilinan J."/>
            <person name="Lipzen A."/>
            <person name="Riley R."/>
            <person name="Andreopoulos W."/>
            <person name="He G."/>
            <person name="Johnson J."/>
            <person name="Barry K.W."/>
            <person name="Grigoriev I.V."/>
            <person name="Nagy L."/>
            <person name="Hibbett D."/>
            <person name="Henrissat B."/>
            <person name="Matheny P.B."/>
            <person name="Labbe J."/>
            <person name="Martin F."/>
        </authorList>
    </citation>
    <scope>NUCLEOTIDE SEQUENCE</scope>
    <source>
        <strain evidence="1">FP105234-sp</strain>
    </source>
</reference>
<name>A0ACB8R4Z7_9AGAM</name>
<feature type="non-terminal residue" evidence="1">
    <location>
        <position position="1"/>
    </location>
</feature>
<feature type="non-terminal residue" evidence="1">
    <location>
        <position position="252"/>
    </location>
</feature>
<comment type="caution">
    <text evidence="1">The sequence shown here is derived from an EMBL/GenBank/DDBJ whole genome shotgun (WGS) entry which is preliminary data.</text>
</comment>
<evidence type="ECO:0000313" key="1">
    <source>
        <dbReference type="EMBL" id="KAI0039199.1"/>
    </source>
</evidence>